<keyword evidence="3" id="KW-1185">Reference proteome</keyword>
<feature type="domain" description="ABC-type glycine betaine transport system substrate-binding" evidence="1">
    <location>
        <begin position="50"/>
        <end position="317"/>
    </location>
</feature>
<dbReference type="SUPFAM" id="SSF53850">
    <property type="entry name" value="Periplasmic binding protein-like II"/>
    <property type="match status" value="1"/>
</dbReference>
<dbReference type="PROSITE" id="PS51257">
    <property type="entry name" value="PROKAR_LIPOPROTEIN"/>
    <property type="match status" value="1"/>
</dbReference>
<dbReference type="Pfam" id="PF04069">
    <property type="entry name" value="OpuAC"/>
    <property type="match status" value="1"/>
</dbReference>
<sequence>MSGRSRRGLAAIGAALCLAVSGCGLESSFALPFEVAPGSIRPEPALEGVKVSVGSKDFTENIVLGYITEVALAAAGAEVNDMTNIQGSNSSRQALLTGDADLSWDYSGTGWISYLGNTEPIQGEREQYEAVREADLERNGLVWLEYTKVNNTYAFAVTREFAEANDLSTTSQMAELVKNDPSKGVFCLETEFISRNDGFPGVARTYGFDAGAAQVKTFGSGTIYTATADGLCNFGEVFTTDGRILALDLVVLEDDRRFFPQYNASLVLREEFHRQHPEIERIMAPVFEELDNDTIIRLNAEVDVDGRDPAAVARDWMVSEGFVSIPDDTMAAGARR</sequence>
<dbReference type="EMBL" id="CP023445">
    <property type="protein sequence ID" value="ATE53664.1"/>
    <property type="molecule type" value="Genomic_DNA"/>
</dbReference>
<evidence type="ECO:0000313" key="2">
    <source>
        <dbReference type="EMBL" id="ATE53664.1"/>
    </source>
</evidence>
<evidence type="ECO:0000313" key="3">
    <source>
        <dbReference type="Proteomes" id="UP000218505"/>
    </source>
</evidence>
<organism evidence="2 3">
    <name type="scientific">Actinosynnema pretiosum</name>
    <dbReference type="NCBI Taxonomy" id="42197"/>
    <lineage>
        <taxon>Bacteria</taxon>
        <taxon>Bacillati</taxon>
        <taxon>Actinomycetota</taxon>
        <taxon>Actinomycetes</taxon>
        <taxon>Pseudonocardiales</taxon>
        <taxon>Pseudonocardiaceae</taxon>
        <taxon>Actinosynnema</taxon>
    </lineage>
</organism>
<proteinExistence type="predicted"/>
<dbReference type="InterPro" id="IPR007210">
    <property type="entry name" value="ABC_Gly_betaine_transp_sub-bd"/>
</dbReference>
<accession>A0A290Z3V4</accession>
<name>A0A290Z3V4_9PSEU</name>
<dbReference type="Gene3D" id="3.40.190.120">
    <property type="entry name" value="Osmoprotection protein (prox), domain 2"/>
    <property type="match status" value="1"/>
</dbReference>
<protein>
    <submittedName>
        <fullName evidence="2">Glycine/betaine ABC transporter substrate-binding protein</fullName>
    </submittedName>
</protein>
<dbReference type="AlphaFoldDB" id="A0A290Z3V4"/>
<dbReference type="GO" id="GO:0022857">
    <property type="term" value="F:transmembrane transporter activity"/>
    <property type="evidence" value="ECO:0007669"/>
    <property type="project" value="InterPro"/>
</dbReference>
<dbReference type="GO" id="GO:0043190">
    <property type="term" value="C:ATP-binding cassette (ABC) transporter complex"/>
    <property type="evidence" value="ECO:0007669"/>
    <property type="project" value="InterPro"/>
</dbReference>
<dbReference type="Gene3D" id="3.40.190.10">
    <property type="entry name" value="Periplasmic binding protein-like II"/>
    <property type="match status" value="1"/>
</dbReference>
<dbReference type="Proteomes" id="UP000218505">
    <property type="component" value="Chromosome"/>
</dbReference>
<dbReference type="CDD" id="cd13611">
    <property type="entry name" value="PBP2_YehZ"/>
    <property type="match status" value="1"/>
</dbReference>
<gene>
    <name evidence="2" type="ORF">CNX65_10480</name>
</gene>
<reference evidence="2" key="1">
    <citation type="submission" date="2017-09" db="EMBL/GenBank/DDBJ databases">
        <title>Complete Genome Sequence of ansamitocin-producing Bacterium Actinosynnema pretiosum X47.</title>
        <authorList>
            <person name="Cao G."/>
            <person name="Zong G."/>
            <person name="Zhong C."/>
            <person name="Fu J."/>
        </authorList>
    </citation>
    <scope>NUCLEOTIDE SEQUENCE [LARGE SCALE GENOMIC DNA]</scope>
    <source>
        <strain evidence="2">X47</strain>
    </source>
</reference>
<evidence type="ECO:0000259" key="1">
    <source>
        <dbReference type="Pfam" id="PF04069"/>
    </source>
</evidence>
<dbReference type="RefSeq" id="WP_096492602.1">
    <property type="nucleotide sequence ID" value="NZ_CP023445.1"/>
</dbReference>
<dbReference type="KEGG" id="apre:CNX65_10480"/>